<accession>A0ABV2L6F9</accession>
<name>A0ABV2L6F9_9HYPH</name>
<dbReference type="EMBL" id="JBEPMM010000008">
    <property type="protein sequence ID" value="MET3693407.1"/>
    <property type="molecule type" value="Genomic_DNA"/>
</dbReference>
<dbReference type="RefSeq" id="WP_238276668.1">
    <property type="nucleotide sequence ID" value="NZ_BPQL01000017.1"/>
</dbReference>
<keyword evidence="3" id="KW-1185">Reference proteome</keyword>
<evidence type="ECO:0000256" key="1">
    <source>
        <dbReference type="SAM" id="Phobius"/>
    </source>
</evidence>
<proteinExistence type="predicted"/>
<keyword evidence="1" id="KW-0472">Membrane</keyword>
<dbReference type="Proteomes" id="UP001549145">
    <property type="component" value="Unassembled WGS sequence"/>
</dbReference>
<evidence type="ECO:0008006" key="4">
    <source>
        <dbReference type="Google" id="ProtNLM"/>
    </source>
</evidence>
<gene>
    <name evidence="2" type="ORF">ABID43_002957</name>
</gene>
<feature type="transmembrane region" description="Helical" evidence="1">
    <location>
        <begin position="56"/>
        <end position="76"/>
    </location>
</feature>
<keyword evidence="1" id="KW-1133">Transmembrane helix</keyword>
<sequence length="111" mass="11626">MTNQSPIDRERFRRGWRYRAAVAGRVLLAAFGGYAVAALATAFLSLTLPMVRSEAVATATLLSFAILVGAVIWVFAARTLARATLGLVLPAALLGLGVWAAMTLAPMGPPA</sequence>
<feature type="transmembrane region" description="Helical" evidence="1">
    <location>
        <begin position="21"/>
        <end position="44"/>
    </location>
</feature>
<evidence type="ECO:0000313" key="3">
    <source>
        <dbReference type="Proteomes" id="UP001549145"/>
    </source>
</evidence>
<reference evidence="2 3" key="1">
    <citation type="submission" date="2024-06" db="EMBL/GenBank/DDBJ databases">
        <title>Genomic Encyclopedia of Type Strains, Phase IV (KMG-IV): sequencing the most valuable type-strain genomes for metagenomic binning, comparative biology and taxonomic classification.</title>
        <authorList>
            <person name="Goeker M."/>
        </authorList>
    </citation>
    <scope>NUCLEOTIDE SEQUENCE [LARGE SCALE GENOMIC DNA]</scope>
    <source>
        <strain evidence="2 3">DSM 21331</strain>
    </source>
</reference>
<comment type="caution">
    <text evidence="2">The sequence shown here is derived from an EMBL/GenBank/DDBJ whole genome shotgun (WGS) entry which is preliminary data.</text>
</comment>
<keyword evidence="1" id="KW-0812">Transmembrane</keyword>
<protein>
    <recommendedName>
        <fullName evidence="4">Iron transporter</fullName>
    </recommendedName>
</protein>
<organism evidence="2 3">
    <name type="scientific">Methylobacterium goesingense</name>
    <dbReference type="NCBI Taxonomy" id="243690"/>
    <lineage>
        <taxon>Bacteria</taxon>
        <taxon>Pseudomonadati</taxon>
        <taxon>Pseudomonadota</taxon>
        <taxon>Alphaproteobacteria</taxon>
        <taxon>Hyphomicrobiales</taxon>
        <taxon>Methylobacteriaceae</taxon>
        <taxon>Methylobacterium</taxon>
    </lineage>
</organism>
<feature type="transmembrane region" description="Helical" evidence="1">
    <location>
        <begin position="83"/>
        <end position="102"/>
    </location>
</feature>
<evidence type="ECO:0000313" key="2">
    <source>
        <dbReference type="EMBL" id="MET3693407.1"/>
    </source>
</evidence>